<dbReference type="AlphaFoldDB" id="A0A0D6LDK6"/>
<evidence type="ECO:0000256" key="1">
    <source>
        <dbReference type="SAM" id="MobiDB-lite"/>
    </source>
</evidence>
<organism evidence="2 3">
    <name type="scientific">Ancylostoma ceylanicum</name>
    <dbReference type="NCBI Taxonomy" id="53326"/>
    <lineage>
        <taxon>Eukaryota</taxon>
        <taxon>Metazoa</taxon>
        <taxon>Ecdysozoa</taxon>
        <taxon>Nematoda</taxon>
        <taxon>Chromadorea</taxon>
        <taxon>Rhabditida</taxon>
        <taxon>Rhabditina</taxon>
        <taxon>Rhabditomorpha</taxon>
        <taxon>Strongyloidea</taxon>
        <taxon>Ancylostomatidae</taxon>
        <taxon>Ancylostomatinae</taxon>
        <taxon>Ancylostoma</taxon>
    </lineage>
</organism>
<evidence type="ECO:0000313" key="3">
    <source>
        <dbReference type="Proteomes" id="UP000054495"/>
    </source>
</evidence>
<accession>A0A0D6LDK6</accession>
<keyword evidence="3" id="KW-1185">Reference proteome</keyword>
<gene>
    <name evidence="2" type="ORF">ANCCEY_10892</name>
</gene>
<dbReference type="EMBL" id="KE125233">
    <property type="protein sequence ID" value="EPB70014.1"/>
    <property type="molecule type" value="Genomic_DNA"/>
</dbReference>
<evidence type="ECO:0000313" key="2">
    <source>
        <dbReference type="EMBL" id="EPB70014.1"/>
    </source>
</evidence>
<proteinExistence type="predicted"/>
<feature type="region of interest" description="Disordered" evidence="1">
    <location>
        <begin position="270"/>
        <end position="290"/>
    </location>
</feature>
<sequence length="290" mass="32522">MGLRGFEEREAHLQGIPRLRRTSVKQTLLCPATCHTNLPPLSSLLPHLFLVASLRTKLTQQTQTRQRATGGKTQLSAARLRIRYLRGDASVLEELCGFLREYGYDLPLNEPAAYYDIWYNGINSSFLYPDFCVMSSEPMPIQFRDEYILTSRASDEFLSDFASGKHMICGVEAQLATVDPKFISLPVRPLGSESRRRRISTKPTVSHPRENRSFLVDLVSSTDSVNSTGKFEEDSKPYLPSFGPTVDPSRLQEATPFLSSGTPSFARIPRTTKTPQKLMPSKPKYASALL</sequence>
<name>A0A0D6LDK6_9BILA</name>
<dbReference type="Proteomes" id="UP000054495">
    <property type="component" value="Unassembled WGS sequence"/>
</dbReference>
<reference evidence="2 3" key="1">
    <citation type="submission" date="2013-05" db="EMBL/GenBank/DDBJ databases">
        <title>Draft genome of the parasitic nematode Anyclostoma ceylanicum.</title>
        <authorList>
            <person name="Mitreva M."/>
        </authorList>
    </citation>
    <scope>NUCLEOTIDE SEQUENCE [LARGE SCALE GENOMIC DNA]</scope>
</reference>
<protein>
    <submittedName>
        <fullName evidence="2">Uncharacterized protein</fullName>
    </submittedName>
</protein>